<name>A0A182VLU6_ANOME</name>
<organism evidence="2 3">
    <name type="scientific">Anopheles merus</name>
    <name type="common">Mosquito</name>
    <dbReference type="NCBI Taxonomy" id="30066"/>
    <lineage>
        <taxon>Eukaryota</taxon>
        <taxon>Metazoa</taxon>
        <taxon>Ecdysozoa</taxon>
        <taxon>Arthropoda</taxon>
        <taxon>Hexapoda</taxon>
        <taxon>Insecta</taxon>
        <taxon>Pterygota</taxon>
        <taxon>Neoptera</taxon>
        <taxon>Endopterygota</taxon>
        <taxon>Diptera</taxon>
        <taxon>Nematocera</taxon>
        <taxon>Culicoidea</taxon>
        <taxon>Culicidae</taxon>
        <taxon>Anophelinae</taxon>
        <taxon>Anopheles</taxon>
    </lineage>
</organism>
<feature type="compositionally biased region" description="Basic residues" evidence="1">
    <location>
        <begin position="446"/>
        <end position="468"/>
    </location>
</feature>
<reference evidence="2" key="1">
    <citation type="submission" date="2020-05" db="UniProtKB">
        <authorList>
            <consortium name="EnsemblMetazoa"/>
        </authorList>
    </citation>
    <scope>IDENTIFICATION</scope>
    <source>
        <strain evidence="2">MAF</strain>
    </source>
</reference>
<accession>A0A182VLU6</accession>
<proteinExistence type="predicted"/>
<feature type="region of interest" description="Disordered" evidence="1">
    <location>
        <begin position="440"/>
        <end position="480"/>
    </location>
</feature>
<dbReference type="AlphaFoldDB" id="A0A182VLU6"/>
<protein>
    <submittedName>
        <fullName evidence="2">Uncharacterized protein</fullName>
    </submittedName>
</protein>
<evidence type="ECO:0000313" key="2">
    <source>
        <dbReference type="EnsemblMetazoa" id="AMEM017162-PA"/>
    </source>
</evidence>
<evidence type="ECO:0000256" key="1">
    <source>
        <dbReference type="SAM" id="MobiDB-lite"/>
    </source>
</evidence>
<keyword evidence="3" id="KW-1185">Reference proteome</keyword>
<sequence>MGLGSSVEAVPVCDIKKSLPLVCAEQERQQSDLNRQRVQPAAATMTNGTLFQPQYTEVFSSPMATSTVPAGGSTGYVEYSTAHSNHWQTMEAPTVPETYQRQSRSRQRHLMVDSRHHNSFADSEAVTQAADACISDIRRVEENLRMESRMLSENNNIPMARCSTPSPAYCFHCDHDHRERCCLYVGDTAEDGPYYSRWKRDLENPTVRPQYIPKIPEAVSGNSTPFWFPAYTYTKPEAMKQKMMEKNPPPPAVWMRQFYYPVVGYGHEYQLMNQATVEPPTPYQQYLQQHQQEVYRLYHQQQQQQQEQRESCRHGRGKCDGIVPGIVPPYVQQPFQPTQLPDTVDYSQQIHHPTAYYYHGSYYSTPSHPHQHLPQQHYATPIAYAPVPVYHDGYLHPAHYPHISYPPVTAMPPREPTPPSPTTSSTPLWLLFCQKLSRKFPDRSKKSSPAKGGHRSPSKNFAHHHMRHNPTTVGPTLGAPIAPTTTVAPDYYPPKYATIDPQMQYHHHQHHHHRQAVAAQTYGRAVGITQQATPYYGHVAPATTPINDVAMYYVQPATVNA</sequence>
<evidence type="ECO:0000313" key="3">
    <source>
        <dbReference type="Proteomes" id="UP000075903"/>
    </source>
</evidence>
<dbReference type="VEuPathDB" id="VectorBase:AMEM017162"/>
<dbReference type="Proteomes" id="UP000075903">
    <property type="component" value="Unassembled WGS sequence"/>
</dbReference>
<dbReference type="EnsemblMetazoa" id="AMEM017162-RA">
    <property type="protein sequence ID" value="AMEM017162-PA"/>
    <property type="gene ID" value="AMEM017162"/>
</dbReference>